<keyword evidence="1" id="KW-0472">Membrane</keyword>
<feature type="transmembrane region" description="Helical" evidence="1">
    <location>
        <begin position="47"/>
        <end position="69"/>
    </location>
</feature>
<dbReference type="AlphaFoldDB" id="A0A1I5E7R9"/>
<evidence type="ECO:0000256" key="1">
    <source>
        <dbReference type="SAM" id="Phobius"/>
    </source>
</evidence>
<accession>A0A1I5E7R9</accession>
<organism evidence="2 3">
    <name type="scientific">Amycolatopsis rubida</name>
    <dbReference type="NCBI Taxonomy" id="112413"/>
    <lineage>
        <taxon>Bacteria</taxon>
        <taxon>Bacillati</taxon>
        <taxon>Actinomycetota</taxon>
        <taxon>Actinomycetes</taxon>
        <taxon>Pseudonocardiales</taxon>
        <taxon>Pseudonocardiaceae</taxon>
        <taxon>Amycolatopsis</taxon>
    </lineage>
</organism>
<keyword evidence="1" id="KW-0812">Transmembrane</keyword>
<dbReference type="RefSeq" id="WP_208865095.1">
    <property type="nucleotide sequence ID" value="NZ_FOWC01000001.1"/>
</dbReference>
<dbReference type="EMBL" id="FOWC01000001">
    <property type="protein sequence ID" value="SFO07648.1"/>
    <property type="molecule type" value="Genomic_DNA"/>
</dbReference>
<dbReference type="Proteomes" id="UP000199137">
    <property type="component" value="Unassembled WGS sequence"/>
</dbReference>
<name>A0A1I5E7R9_9PSEU</name>
<keyword evidence="1" id="KW-1133">Transmembrane helix</keyword>
<proteinExistence type="predicted"/>
<evidence type="ECO:0000313" key="2">
    <source>
        <dbReference type="EMBL" id="SFO07648.1"/>
    </source>
</evidence>
<sequence>MLVRGEGPIRPARQEYLRAEGWDLALSGLLPAGDLTGIALSSFTSRAAIWLVLGLVTLVSAATVLIPWARMVLTAFAVIGLALRDLIDLNPASPSTRVRC</sequence>
<reference evidence="3" key="1">
    <citation type="submission" date="2016-10" db="EMBL/GenBank/DDBJ databases">
        <authorList>
            <person name="Varghese N."/>
            <person name="Submissions S."/>
        </authorList>
    </citation>
    <scope>NUCLEOTIDE SEQUENCE [LARGE SCALE GENOMIC DNA]</scope>
    <source>
        <strain evidence="3">DSM 44637</strain>
    </source>
</reference>
<evidence type="ECO:0000313" key="3">
    <source>
        <dbReference type="Proteomes" id="UP000199137"/>
    </source>
</evidence>
<gene>
    <name evidence="2" type="ORF">SAMN05421854_101540</name>
</gene>
<protein>
    <submittedName>
        <fullName evidence="2">Uncharacterized protein</fullName>
    </submittedName>
</protein>
<dbReference type="STRING" id="112413.SAMN05421854_101540"/>